<comment type="caution">
    <text evidence="2">The sequence shown here is derived from an EMBL/GenBank/DDBJ whole genome shotgun (WGS) entry which is preliminary data.</text>
</comment>
<accession>A0AAN6Q1M8</accession>
<dbReference type="InterPro" id="IPR032675">
    <property type="entry name" value="LRR_dom_sf"/>
</dbReference>
<reference evidence="2" key="2">
    <citation type="submission" date="2023-05" db="EMBL/GenBank/DDBJ databases">
        <authorList>
            <consortium name="Lawrence Berkeley National Laboratory"/>
            <person name="Steindorff A."/>
            <person name="Hensen N."/>
            <person name="Bonometti L."/>
            <person name="Westerberg I."/>
            <person name="Brannstrom I.O."/>
            <person name="Guillou S."/>
            <person name="Cros-Aarteil S."/>
            <person name="Calhoun S."/>
            <person name="Haridas S."/>
            <person name="Kuo A."/>
            <person name="Mondo S."/>
            <person name="Pangilinan J."/>
            <person name="Riley R."/>
            <person name="Labutti K."/>
            <person name="Andreopoulos B."/>
            <person name="Lipzen A."/>
            <person name="Chen C."/>
            <person name="Yanf M."/>
            <person name="Daum C."/>
            <person name="Ng V."/>
            <person name="Clum A."/>
            <person name="Ohm R."/>
            <person name="Martin F."/>
            <person name="Silar P."/>
            <person name="Natvig D."/>
            <person name="Lalanne C."/>
            <person name="Gautier V."/>
            <person name="Ament-Velasquez S.L."/>
            <person name="Kruys A."/>
            <person name="Hutchinson M.I."/>
            <person name="Powell A.J."/>
            <person name="Barry K."/>
            <person name="Miller A.N."/>
            <person name="Grigoriev I.V."/>
            <person name="Debuchy R."/>
            <person name="Gladieux P."/>
            <person name="Thoren M.H."/>
            <person name="Johannesson H."/>
        </authorList>
    </citation>
    <scope>NUCLEOTIDE SEQUENCE</scope>
    <source>
        <strain evidence="2">CBS 757.83</strain>
    </source>
</reference>
<proteinExistence type="predicted"/>
<reference evidence="2" key="1">
    <citation type="journal article" date="2023" name="Mol. Phylogenet. Evol.">
        <title>Genome-scale phylogeny and comparative genomics of the fungal order Sordariales.</title>
        <authorList>
            <person name="Hensen N."/>
            <person name="Bonometti L."/>
            <person name="Westerberg I."/>
            <person name="Brannstrom I.O."/>
            <person name="Guillou S."/>
            <person name="Cros-Aarteil S."/>
            <person name="Calhoun S."/>
            <person name="Haridas S."/>
            <person name="Kuo A."/>
            <person name="Mondo S."/>
            <person name="Pangilinan J."/>
            <person name="Riley R."/>
            <person name="LaButti K."/>
            <person name="Andreopoulos B."/>
            <person name="Lipzen A."/>
            <person name="Chen C."/>
            <person name="Yan M."/>
            <person name="Daum C."/>
            <person name="Ng V."/>
            <person name="Clum A."/>
            <person name="Steindorff A."/>
            <person name="Ohm R.A."/>
            <person name="Martin F."/>
            <person name="Silar P."/>
            <person name="Natvig D.O."/>
            <person name="Lalanne C."/>
            <person name="Gautier V."/>
            <person name="Ament-Velasquez S.L."/>
            <person name="Kruys A."/>
            <person name="Hutchinson M.I."/>
            <person name="Powell A.J."/>
            <person name="Barry K."/>
            <person name="Miller A.N."/>
            <person name="Grigoriev I.V."/>
            <person name="Debuchy R."/>
            <person name="Gladieux P."/>
            <person name="Hiltunen Thoren M."/>
            <person name="Johannesson H."/>
        </authorList>
    </citation>
    <scope>NUCLEOTIDE SEQUENCE</scope>
    <source>
        <strain evidence="2">CBS 757.83</strain>
    </source>
</reference>
<dbReference type="InterPro" id="IPR001810">
    <property type="entry name" value="F-box_dom"/>
</dbReference>
<evidence type="ECO:0000259" key="1">
    <source>
        <dbReference type="PROSITE" id="PS50181"/>
    </source>
</evidence>
<organism evidence="2 3">
    <name type="scientific">Parathielavia hyrcaniae</name>
    <dbReference type="NCBI Taxonomy" id="113614"/>
    <lineage>
        <taxon>Eukaryota</taxon>
        <taxon>Fungi</taxon>
        <taxon>Dikarya</taxon>
        <taxon>Ascomycota</taxon>
        <taxon>Pezizomycotina</taxon>
        <taxon>Sordariomycetes</taxon>
        <taxon>Sordariomycetidae</taxon>
        <taxon>Sordariales</taxon>
        <taxon>Chaetomiaceae</taxon>
        <taxon>Parathielavia</taxon>
    </lineage>
</organism>
<dbReference type="AlphaFoldDB" id="A0AAN6Q1M8"/>
<evidence type="ECO:0000313" key="3">
    <source>
        <dbReference type="Proteomes" id="UP001305647"/>
    </source>
</evidence>
<sequence>MDFLPVELVRLVFQYCDATTVRALRQVSARYADVGYEFLLDPHFTAVEWRDDITTLGSIAGHDRLRGSIRSLTFNFCKIDEYSVRHTNFEHWPEEPEERSALLQDAWLRYYELEEAARKLPPFDSRSAALEEAFKRLPNLKDLEITFTKCPYDIPIFKQVFQIRSCCKRDRLQACKNMNAIVSAIRQVRLASLSIDQLPLEIFRLADDRRHWFDCARSFATLSRLSLALDFPPSLLPSARFRAVNGLGHVLQYSANLTHLTLAFHNYQKPLEKFHLSFHALFNCGQAADAAAAAVYPRLTDLKLENVSCAEDDLRAFLLRHGATLERLRLGGRGLARPHKWSMGGVHLHEGSFRGLFAGLRGRMPRLRRFHMEGDFHAGKYRLNTREIYRFLPVTDDEWEPVVACLAGATRKNARGTCPTMVDCLGLERYLVEGGEYPRLGEDDVETD</sequence>
<dbReference type="PROSITE" id="PS50181">
    <property type="entry name" value="FBOX"/>
    <property type="match status" value="1"/>
</dbReference>
<name>A0AAN6Q1M8_9PEZI</name>
<dbReference type="EMBL" id="MU863650">
    <property type="protein sequence ID" value="KAK4099352.1"/>
    <property type="molecule type" value="Genomic_DNA"/>
</dbReference>
<protein>
    <recommendedName>
        <fullName evidence="1">F-box domain-containing protein</fullName>
    </recommendedName>
</protein>
<gene>
    <name evidence="2" type="ORF">N658DRAFT_430202</name>
</gene>
<dbReference type="Proteomes" id="UP001305647">
    <property type="component" value="Unassembled WGS sequence"/>
</dbReference>
<keyword evidence="3" id="KW-1185">Reference proteome</keyword>
<evidence type="ECO:0000313" key="2">
    <source>
        <dbReference type="EMBL" id="KAK4099352.1"/>
    </source>
</evidence>
<feature type="domain" description="F-box" evidence="1">
    <location>
        <begin position="1"/>
        <end position="47"/>
    </location>
</feature>
<dbReference type="Gene3D" id="3.80.10.10">
    <property type="entry name" value="Ribonuclease Inhibitor"/>
    <property type="match status" value="1"/>
</dbReference>